<organism evidence="5 6">
    <name type="scientific">Solimonas fluminis</name>
    <dbReference type="NCBI Taxonomy" id="2086571"/>
    <lineage>
        <taxon>Bacteria</taxon>
        <taxon>Pseudomonadati</taxon>
        <taxon>Pseudomonadota</taxon>
        <taxon>Gammaproteobacteria</taxon>
        <taxon>Nevskiales</taxon>
        <taxon>Nevskiaceae</taxon>
        <taxon>Solimonas</taxon>
    </lineage>
</organism>
<keyword evidence="4" id="KW-0865">Zymogen</keyword>
<dbReference type="InterPro" id="IPR043146">
    <property type="entry name" value="Penicillin_amidase_N_B-knob"/>
</dbReference>
<name>A0A2S5TJ23_9GAMM</name>
<dbReference type="InterPro" id="IPR023343">
    <property type="entry name" value="Penicillin_amidase_dom1"/>
</dbReference>
<keyword evidence="2" id="KW-0732">Signal</keyword>
<dbReference type="InterPro" id="IPR029055">
    <property type="entry name" value="Ntn_hydrolases_N"/>
</dbReference>
<dbReference type="InterPro" id="IPR002692">
    <property type="entry name" value="S45"/>
</dbReference>
<accession>A0A2S5TJ23</accession>
<comment type="similarity">
    <text evidence="1">Belongs to the peptidase S45 family.</text>
</comment>
<dbReference type="Pfam" id="PF01804">
    <property type="entry name" value="Penicil_amidase"/>
    <property type="match status" value="1"/>
</dbReference>
<evidence type="ECO:0000313" key="6">
    <source>
        <dbReference type="Proteomes" id="UP000238220"/>
    </source>
</evidence>
<evidence type="ECO:0000256" key="3">
    <source>
        <dbReference type="ARBA" id="ARBA00022801"/>
    </source>
</evidence>
<dbReference type="Gene3D" id="3.60.20.10">
    <property type="entry name" value="Glutamine Phosphoribosylpyrophosphate, subunit 1, domain 1"/>
    <property type="match status" value="1"/>
</dbReference>
<keyword evidence="6" id="KW-1185">Reference proteome</keyword>
<dbReference type="GO" id="GO:0017000">
    <property type="term" value="P:antibiotic biosynthetic process"/>
    <property type="evidence" value="ECO:0007669"/>
    <property type="project" value="InterPro"/>
</dbReference>
<evidence type="ECO:0000256" key="1">
    <source>
        <dbReference type="ARBA" id="ARBA00006586"/>
    </source>
</evidence>
<sequence>MRKGLVGGLVAAVVLVGGCSRSDEKTATEGPGPGGVKYGVDITRTSLGIPHIKAQDFGSLGYGYGYAFAEDNLCVMQEDFVTIRGLRARYFGRDGSYTIQPNGTTANNVDSDFYWRSSATDEAIAPARDHTLPDYKAVTRGFVDGYNRYIRELKAGGHEGRHAACRGADWLFEIEENDMYRRYYRLALIASGSVWINEIATAQPPPLSLPAASAAAARARPAAEPTAEQKAAALRSDPGPFRFFQKDRKFGSNMYALGKDATTDGRSVVYGNPHFPWIGTERLYLAHATIPGKFDIMGASLYGVPAILIGFNDHVAWSHTVSTAYRFTFYELTLNPLNPTQYLYDGQMRDMTAVPLTIDVKNGDGSLSQETRTLYKTHYGPVLVLKAAGIPILGWNNLKAYALRDANAENDSLINQFARWNQAASLDEFIRLHGEVLGIPWVNTVASGPGGKAYYGDISVVPNVPDSKVTTCQAVPLHQVVQLLAPGLPLLDGSRSACEWDTDEDAPRPGIFGPSNLPKIQRDDWVHNCNDSYWLTNPAEPLEGYAGIIGSERSARSLRTRLCIQQITRRLGGTDGRPGNRFDIPTLQDVALSSQILSAQMERDTVVGTLCRLPTLVGSSGPVNVAAACEALRNWDLKANLDSRGAHVWREFYRRVAGPLLPLPIGPENPLLYLTPFSASDPVNTPRGINVLLPTVSVAFADAVKAVADAGFAPDAPMGEIQHPGFIDKAIPIFGGEDFEGAFTVVVAGPISEEGYNIDYGNSYIQTVTWGEDGVEAEGFLTYSESTDPANPHFSDYTREYSAKRWHKLPFRAEQIEADAIRKYRLSE</sequence>
<gene>
    <name evidence="5" type="ORF">C3942_04605</name>
</gene>
<evidence type="ECO:0000313" key="5">
    <source>
        <dbReference type="EMBL" id="PPE74961.1"/>
    </source>
</evidence>
<keyword evidence="3" id="KW-0378">Hydrolase</keyword>
<reference evidence="5 6" key="1">
    <citation type="submission" date="2018-02" db="EMBL/GenBank/DDBJ databases">
        <title>Genome sequencing of Solimonas sp. HR-BB.</title>
        <authorList>
            <person name="Lee Y."/>
            <person name="Jeon C.O."/>
        </authorList>
    </citation>
    <scope>NUCLEOTIDE SEQUENCE [LARGE SCALE GENOMIC DNA]</scope>
    <source>
        <strain evidence="5 6">HR-BB</strain>
    </source>
</reference>
<dbReference type="InterPro" id="IPR043147">
    <property type="entry name" value="Penicillin_amidase_A-knob"/>
</dbReference>
<dbReference type="OrthoDB" id="9760084at2"/>
<dbReference type="EMBL" id="PSNW01000002">
    <property type="protein sequence ID" value="PPE74961.1"/>
    <property type="molecule type" value="Genomic_DNA"/>
</dbReference>
<dbReference type="GO" id="GO:0016811">
    <property type="term" value="F:hydrolase activity, acting on carbon-nitrogen (but not peptide) bonds, in linear amides"/>
    <property type="evidence" value="ECO:0007669"/>
    <property type="project" value="InterPro"/>
</dbReference>
<protein>
    <submittedName>
        <fullName evidence="5">Acylase</fullName>
    </submittedName>
</protein>
<dbReference type="Gene3D" id="1.10.1400.10">
    <property type="match status" value="1"/>
</dbReference>
<proteinExistence type="inferred from homology"/>
<dbReference type="Gene3D" id="1.10.439.10">
    <property type="entry name" value="Penicillin Amidohydrolase, domain 1"/>
    <property type="match status" value="1"/>
</dbReference>
<dbReference type="AlphaFoldDB" id="A0A2S5TJ23"/>
<dbReference type="Proteomes" id="UP000238220">
    <property type="component" value="Unassembled WGS sequence"/>
</dbReference>
<comment type="caution">
    <text evidence="5">The sequence shown here is derived from an EMBL/GenBank/DDBJ whole genome shotgun (WGS) entry which is preliminary data.</text>
</comment>
<dbReference type="SUPFAM" id="SSF56235">
    <property type="entry name" value="N-terminal nucleophile aminohydrolases (Ntn hydrolases)"/>
    <property type="match status" value="1"/>
</dbReference>
<dbReference type="Gene3D" id="2.30.120.10">
    <property type="match status" value="1"/>
</dbReference>
<evidence type="ECO:0000256" key="2">
    <source>
        <dbReference type="ARBA" id="ARBA00022729"/>
    </source>
</evidence>
<dbReference type="PANTHER" id="PTHR34218">
    <property type="entry name" value="PEPTIDASE S45 PENICILLIN AMIDASE"/>
    <property type="match status" value="1"/>
</dbReference>
<dbReference type="PROSITE" id="PS51257">
    <property type="entry name" value="PROKAR_LIPOPROTEIN"/>
    <property type="match status" value="1"/>
</dbReference>
<dbReference type="PANTHER" id="PTHR34218:SF3">
    <property type="entry name" value="ACYL-HOMOSERINE LACTONE ACYLASE PVDQ"/>
    <property type="match status" value="1"/>
</dbReference>
<dbReference type="RefSeq" id="WP_104229188.1">
    <property type="nucleotide sequence ID" value="NZ_PSNW01000002.1"/>
</dbReference>
<evidence type="ECO:0000256" key="4">
    <source>
        <dbReference type="ARBA" id="ARBA00023145"/>
    </source>
</evidence>